<dbReference type="AlphaFoldDB" id="A0A2C9CWK7"/>
<evidence type="ECO:0000313" key="5">
    <source>
        <dbReference type="EMBL" id="SOH94829.1"/>
    </source>
</evidence>
<dbReference type="OrthoDB" id="5729110at2"/>
<accession>A0A2C9CWK7</accession>
<keyword evidence="2 3" id="KW-0732">Signal</keyword>
<dbReference type="GO" id="GO:0030313">
    <property type="term" value="C:cell envelope"/>
    <property type="evidence" value="ECO:0007669"/>
    <property type="project" value="UniProtKB-SubCell"/>
</dbReference>
<evidence type="ECO:0000256" key="3">
    <source>
        <dbReference type="SAM" id="SignalP"/>
    </source>
</evidence>
<name>A0A2C9CWK7_9RHOB</name>
<dbReference type="Proteomes" id="UP000220034">
    <property type="component" value="Unassembled WGS sequence"/>
</dbReference>
<dbReference type="Pfam" id="PF09375">
    <property type="entry name" value="Peptidase_M75"/>
    <property type="match status" value="1"/>
</dbReference>
<comment type="subcellular location">
    <subcellularLocation>
        <location evidence="1">Cell envelope</location>
    </subcellularLocation>
</comment>
<dbReference type="CDD" id="cd14659">
    <property type="entry name" value="Imelysin-like_IPPA"/>
    <property type="match status" value="1"/>
</dbReference>
<organism evidence="5 6">
    <name type="scientific">Pontivivens marinum</name>
    <dbReference type="NCBI Taxonomy" id="1690039"/>
    <lineage>
        <taxon>Bacteria</taxon>
        <taxon>Pseudomonadati</taxon>
        <taxon>Pseudomonadota</taxon>
        <taxon>Alphaproteobacteria</taxon>
        <taxon>Rhodobacterales</taxon>
        <taxon>Paracoccaceae</taxon>
        <taxon>Pontivivens</taxon>
    </lineage>
</organism>
<evidence type="ECO:0000256" key="1">
    <source>
        <dbReference type="ARBA" id="ARBA00004196"/>
    </source>
</evidence>
<gene>
    <name evidence="5" type="ORF">SAMN06273572_105255</name>
</gene>
<evidence type="ECO:0000256" key="2">
    <source>
        <dbReference type="ARBA" id="ARBA00022729"/>
    </source>
</evidence>
<protein>
    <recommendedName>
        <fullName evidence="4">Imelysin-like domain-containing protein</fullName>
    </recommendedName>
</protein>
<dbReference type="RefSeq" id="WP_097930758.1">
    <property type="nucleotide sequence ID" value="NZ_OCTN01000005.1"/>
</dbReference>
<dbReference type="EMBL" id="OCTN01000005">
    <property type="protein sequence ID" value="SOH94829.1"/>
    <property type="molecule type" value="Genomic_DNA"/>
</dbReference>
<dbReference type="InterPro" id="IPR018976">
    <property type="entry name" value="Imelysin-like"/>
</dbReference>
<sequence>MRLSALYTALFLPVAAFAQTDTQINAGIVDQIVEGHILPGFATFESSTVPLAAAQCDAMTAPYQDSFDAWMGVSHLRFGPSEQEERAFALAFWPDTRGATPSTLNALLAEDTPIAEMDFSEVSIAARGFFALDWLLYDPQAPQMVVGARACDLAEAIADDINRIAVDLNAAWQDEAALLSNPGAGGNYSYLTYDESLRTLYGSLINGLDVTAEQRLGRPMGTVERPRPIRAEARRSERSQRNVVLSIAALSDLADPFAEFAHDGGDERLRAQFAAALRGAERLPDPTFSDTDTVQGRFRVESVQSRLNSIRDMLGLLVAPALSISQSFNALDGD</sequence>
<feature type="domain" description="Imelysin-like" evidence="4">
    <location>
        <begin position="53"/>
        <end position="309"/>
    </location>
</feature>
<reference evidence="6" key="1">
    <citation type="submission" date="2017-09" db="EMBL/GenBank/DDBJ databases">
        <authorList>
            <person name="Varghese N."/>
            <person name="Submissions S."/>
        </authorList>
    </citation>
    <scope>NUCLEOTIDE SEQUENCE [LARGE SCALE GENOMIC DNA]</scope>
    <source>
        <strain evidence="6">C7</strain>
    </source>
</reference>
<keyword evidence="6" id="KW-1185">Reference proteome</keyword>
<dbReference type="InterPro" id="IPR034984">
    <property type="entry name" value="Imelysin-like_IPPA"/>
</dbReference>
<proteinExistence type="predicted"/>
<evidence type="ECO:0000259" key="4">
    <source>
        <dbReference type="Pfam" id="PF09375"/>
    </source>
</evidence>
<dbReference type="InterPro" id="IPR038352">
    <property type="entry name" value="Imelysin_sf"/>
</dbReference>
<evidence type="ECO:0000313" key="6">
    <source>
        <dbReference type="Proteomes" id="UP000220034"/>
    </source>
</evidence>
<dbReference type="Gene3D" id="1.20.1420.20">
    <property type="entry name" value="M75 peptidase, HXXE motif"/>
    <property type="match status" value="1"/>
</dbReference>
<feature type="chain" id="PRO_5012858433" description="Imelysin-like domain-containing protein" evidence="3">
    <location>
        <begin position="19"/>
        <end position="334"/>
    </location>
</feature>
<feature type="signal peptide" evidence="3">
    <location>
        <begin position="1"/>
        <end position="18"/>
    </location>
</feature>